<reference evidence="1 2" key="1">
    <citation type="submission" date="2017-10" db="EMBL/GenBank/DDBJ databases">
        <title>Draft genome sequences of Aggregatibacter actinomycetemcomitans strains 310a and 310b.</title>
        <authorList>
            <person name="May A.C."/>
            <person name="Ohta H."/>
            <person name="Maeda H."/>
            <person name="Kokeguchi S."/>
            <person name="Cugini C."/>
        </authorList>
    </citation>
    <scope>NUCLEOTIDE SEQUENCE [LARGE SCALE GENOMIC DNA]</scope>
    <source>
        <strain evidence="1 2">310b</strain>
    </source>
</reference>
<keyword evidence="2" id="KW-1185">Reference proteome</keyword>
<evidence type="ECO:0000313" key="1">
    <source>
        <dbReference type="EMBL" id="PHO20816.1"/>
    </source>
</evidence>
<evidence type="ECO:0000313" key="2">
    <source>
        <dbReference type="Proteomes" id="UP000226080"/>
    </source>
</evidence>
<accession>A0A2G1DR93</accession>
<comment type="caution">
    <text evidence="1">The sequence shown here is derived from an EMBL/GenBank/DDBJ whole genome shotgun (WGS) entry which is preliminary data.</text>
</comment>
<dbReference type="Proteomes" id="UP000226080">
    <property type="component" value="Unassembled WGS sequence"/>
</dbReference>
<sequence>MFITQAKFKLVFPQAVKGIYPTIAAYAEEYGLDTKQKEAMFLAQCGHETVGFTRFTENLNYSADGLLRVFPKYFNKHTAQQYARKPEAIANRVYANRMNNGDEASGDGWKYRGRGIIQVTGKKNYQAFESWVGERVTPESLSSDMDLCVLAGFWYWSVNGLDKISDIVAVTKLINGGTNGLSDRKALYANLLG</sequence>
<name>A0A2G1DR93_AGGAC</name>
<gene>
    <name evidence="1" type="ORF">CQR80_04805</name>
</gene>
<dbReference type="EMBL" id="PCGW01000007">
    <property type="protein sequence ID" value="PHO20816.1"/>
    <property type="molecule type" value="Genomic_DNA"/>
</dbReference>
<dbReference type="InterPro" id="IPR052354">
    <property type="entry name" value="Cell_Wall_Dynamics_Protein"/>
</dbReference>
<dbReference type="RefSeq" id="WP_060828827.1">
    <property type="nucleotide sequence ID" value="NZ_PCGV01000007.1"/>
</dbReference>
<proteinExistence type="predicted"/>
<dbReference type="PANTHER" id="PTHR34408:SF1">
    <property type="entry name" value="GLYCOSYL HYDROLASE FAMILY 19 DOMAIN-CONTAINING PROTEIN HI_1415"/>
    <property type="match status" value="1"/>
</dbReference>
<dbReference type="SUPFAM" id="SSF53955">
    <property type="entry name" value="Lysozyme-like"/>
    <property type="match status" value="1"/>
</dbReference>
<evidence type="ECO:0008006" key="3">
    <source>
        <dbReference type="Google" id="ProtNLM"/>
    </source>
</evidence>
<dbReference type="InterPro" id="IPR023346">
    <property type="entry name" value="Lysozyme-like_dom_sf"/>
</dbReference>
<dbReference type="PANTHER" id="PTHR34408">
    <property type="entry name" value="FAMILY PROTEIN, PUTATIVE-RELATED"/>
    <property type="match status" value="1"/>
</dbReference>
<dbReference type="Gene3D" id="1.10.530.10">
    <property type="match status" value="1"/>
</dbReference>
<protein>
    <recommendedName>
        <fullName evidence="3">Glycoside hydrolase family 19 protein</fullName>
    </recommendedName>
</protein>
<organism evidence="1 2">
    <name type="scientific">Aggregatibacter actinomycetemcomitans</name>
    <name type="common">Actinobacillus actinomycetemcomitans</name>
    <name type="synonym">Haemophilus actinomycetemcomitans</name>
    <dbReference type="NCBI Taxonomy" id="714"/>
    <lineage>
        <taxon>Bacteria</taxon>
        <taxon>Pseudomonadati</taxon>
        <taxon>Pseudomonadota</taxon>
        <taxon>Gammaproteobacteria</taxon>
        <taxon>Pasteurellales</taxon>
        <taxon>Pasteurellaceae</taxon>
        <taxon>Aggregatibacter</taxon>
    </lineage>
</organism>